<comment type="caution">
    <text evidence="2">The sequence shown here is derived from an EMBL/GenBank/DDBJ whole genome shotgun (WGS) entry which is preliminary data.</text>
</comment>
<protein>
    <submittedName>
        <fullName evidence="2">Uncharacterized protein (DUF2336 family)</fullName>
    </submittedName>
</protein>
<feature type="region of interest" description="Disordered" evidence="1">
    <location>
        <begin position="297"/>
        <end position="321"/>
    </location>
</feature>
<gene>
    <name evidence="2" type="ORF">J2Z17_004733</name>
</gene>
<sequence>MATVTGFESLTQPSKSELRQFAELFAPLFAASSDEARRQAVAALSQSDQVPTAVALFIASQPIAVAAPFLAASPCLSDDLLITVARTQGLDHARAIVKRDRLSPRVIDALVDLRHEIRMPRSLETTAASTRATAADEAERRAREAERTERRAREEKVRRTIKTLAGHGGAPGRRDRTGLRTITPMQEALMVRFARNRETGAFATALADALSSSRWLAERIMLDISGRQLATTLVAIAMQVGDILDVLGTLYPQLNERQGSDTRAEKILATLDPAECEERIEAWYRADSYTYTPLPVAHPITGQSASPGDGRDRPALRHRSA</sequence>
<dbReference type="EMBL" id="JAGGJU010000016">
    <property type="protein sequence ID" value="MBP1853272.1"/>
    <property type="molecule type" value="Genomic_DNA"/>
</dbReference>
<accession>A0ABS4E5P9</accession>
<evidence type="ECO:0000313" key="3">
    <source>
        <dbReference type="Proteomes" id="UP000759443"/>
    </source>
</evidence>
<evidence type="ECO:0000313" key="2">
    <source>
        <dbReference type="EMBL" id="MBP1853272.1"/>
    </source>
</evidence>
<dbReference type="Pfam" id="PF10098">
    <property type="entry name" value="DUF2336"/>
    <property type="match status" value="1"/>
</dbReference>
<name>A0ABS4E5P9_9HYPH</name>
<dbReference type="InterPro" id="IPR019285">
    <property type="entry name" value="DUF2336"/>
</dbReference>
<feature type="compositionally biased region" description="Basic and acidic residues" evidence="1">
    <location>
        <begin position="137"/>
        <end position="157"/>
    </location>
</feature>
<keyword evidence="3" id="KW-1185">Reference proteome</keyword>
<organism evidence="2 3">
    <name type="scientific">Rhizobium halophytocola</name>
    <dbReference type="NCBI Taxonomy" id="735519"/>
    <lineage>
        <taxon>Bacteria</taxon>
        <taxon>Pseudomonadati</taxon>
        <taxon>Pseudomonadota</taxon>
        <taxon>Alphaproteobacteria</taxon>
        <taxon>Hyphomicrobiales</taxon>
        <taxon>Rhizobiaceae</taxon>
        <taxon>Rhizobium/Agrobacterium group</taxon>
        <taxon>Rhizobium</taxon>
    </lineage>
</organism>
<dbReference type="Proteomes" id="UP000759443">
    <property type="component" value="Unassembled WGS sequence"/>
</dbReference>
<feature type="compositionally biased region" description="Low complexity" evidence="1">
    <location>
        <begin position="125"/>
        <end position="135"/>
    </location>
</feature>
<reference evidence="2 3" key="1">
    <citation type="submission" date="2021-03" db="EMBL/GenBank/DDBJ databases">
        <title>Genomic Encyclopedia of Type Strains, Phase IV (KMG-IV): sequencing the most valuable type-strain genomes for metagenomic binning, comparative biology and taxonomic classification.</title>
        <authorList>
            <person name="Goeker M."/>
        </authorList>
    </citation>
    <scope>NUCLEOTIDE SEQUENCE [LARGE SCALE GENOMIC DNA]</scope>
    <source>
        <strain evidence="2 3">DSM 21600</strain>
    </source>
</reference>
<proteinExistence type="predicted"/>
<feature type="region of interest" description="Disordered" evidence="1">
    <location>
        <begin position="125"/>
        <end position="157"/>
    </location>
</feature>
<evidence type="ECO:0000256" key="1">
    <source>
        <dbReference type="SAM" id="MobiDB-lite"/>
    </source>
</evidence>